<evidence type="ECO:0000313" key="1">
    <source>
        <dbReference type="EnsemblMetazoa" id="GPAI044119-PA"/>
    </source>
</evidence>
<sequence>MTTESNFSKVSEAVMKNYEEYESVMKSGYCEERVISLDEFYRKYQQEAKQIEEEALRGTSTLEYFMEAFKNLDEYPDNIQKPKKLAPIKDRHQSTSLKCSISLTDVSHSNSNISQSHNLLSVAKPEGLPTASETFNDFKKFQQHLKQLNASLRDRQNEVAYVAKLQRLNHFSQQLTKLYPKEGNIKLASTEKEEKNLDKLLEEIDNANATRSYYNILKQPNYVLGFGFSGRFAPVKNDVIISLISGKSSLILGNEIFSSSFFVLGSFVIFGNTNSKNNERMDSVIPSNILGKLILVYHLQDVESSYDVSSPVARLI</sequence>
<dbReference type="AlphaFoldDB" id="A0A1B0AFK7"/>
<protein>
    <submittedName>
        <fullName evidence="1">Uncharacterized protein</fullName>
    </submittedName>
</protein>
<proteinExistence type="predicted"/>
<reference evidence="1" key="2">
    <citation type="submission" date="2020-05" db="UniProtKB">
        <authorList>
            <consortium name="EnsemblMetazoa"/>
        </authorList>
    </citation>
    <scope>IDENTIFICATION</scope>
    <source>
        <strain evidence="1">IAEA</strain>
    </source>
</reference>
<name>A0A1B0AFK7_GLOPL</name>
<organism evidence="1 2">
    <name type="scientific">Glossina pallidipes</name>
    <name type="common">Tsetse fly</name>
    <dbReference type="NCBI Taxonomy" id="7398"/>
    <lineage>
        <taxon>Eukaryota</taxon>
        <taxon>Metazoa</taxon>
        <taxon>Ecdysozoa</taxon>
        <taxon>Arthropoda</taxon>
        <taxon>Hexapoda</taxon>
        <taxon>Insecta</taxon>
        <taxon>Pterygota</taxon>
        <taxon>Neoptera</taxon>
        <taxon>Endopterygota</taxon>
        <taxon>Diptera</taxon>
        <taxon>Brachycera</taxon>
        <taxon>Muscomorpha</taxon>
        <taxon>Hippoboscoidea</taxon>
        <taxon>Glossinidae</taxon>
        <taxon>Glossina</taxon>
    </lineage>
</organism>
<reference evidence="2" key="1">
    <citation type="submission" date="2014-03" db="EMBL/GenBank/DDBJ databases">
        <authorList>
            <person name="Aksoy S."/>
            <person name="Warren W."/>
            <person name="Wilson R.K."/>
        </authorList>
    </citation>
    <scope>NUCLEOTIDE SEQUENCE [LARGE SCALE GENOMIC DNA]</scope>
    <source>
        <strain evidence="2">IAEA</strain>
    </source>
</reference>
<evidence type="ECO:0000313" key="2">
    <source>
        <dbReference type="Proteomes" id="UP000092445"/>
    </source>
</evidence>
<dbReference type="VEuPathDB" id="VectorBase:GPAI044119"/>
<dbReference type="Proteomes" id="UP000092445">
    <property type="component" value="Unassembled WGS sequence"/>
</dbReference>
<accession>A0A1B0AFK7</accession>
<keyword evidence="2" id="KW-1185">Reference proteome</keyword>
<dbReference type="EnsemblMetazoa" id="GPAI044119-RA">
    <property type="protein sequence ID" value="GPAI044119-PA"/>
    <property type="gene ID" value="GPAI044119"/>
</dbReference>
<dbReference type="STRING" id="7398.A0A1B0AFK7"/>